<name>A0A4Q0IA04_9FIRM</name>
<dbReference type="PROSITE" id="PS50005">
    <property type="entry name" value="TPR"/>
    <property type="match status" value="1"/>
</dbReference>
<keyword evidence="4" id="KW-1133">Transmembrane helix</keyword>
<evidence type="ECO:0000313" key="5">
    <source>
        <dbReference type="EMBL" id="RXE59852.1"/>
    </source>
</evidence>
<organism evidence="5 6">
    <name type="scientific">Acetivibrio mesophilus</name>
    <dbReference type="NCBI Taxonomy" id="2487273"/>
    <lineage>
        <taxon>Bacteria</taxon>
        <taxon>Bacillati</taxon>
        <taxon>Bacillota</taxon>
        <taxon>Clostridia</taxon>
        <taxon>Eubacteriales</taxon>
        <taxon>Oscillospiraceae</taxon>
        <taxon>Acetivibrio</taxon>
    </lineage>
</organism>
<sequence length="274" mass="31463">MKKNALIKYVVCTAIIILAFLVNKTAGYILLFAFLVYMLYIERSIFFEAAASRAYRKGDIDKAIGWLEKACRVAKNKPSVKILYGYLLLKTAKLEKAEKVFEELMNSNIDSNSMMQAKSNYALVLWKKGQLKDGIKMLEDVFSNYKNTTIYGSLGYLLILDGDMNKALSFNKEAYEYNNSNAVILDNLGYTYYKIGNIKKAEELYENLVSLNPSFPEAYYNYSCILKDLGRMEKALEIGKKAKDYRLSYLSNLDEEELNRHLEELEHLTSTNSK</sequence>
<dbReference type="Pfam" id="PF07719">
    <property type="entry name" value="TPR_2"/>
    <property type="match status" value="1"/>
</dbReference>
<dbReference type="SUPFAM" id="SSF81901">
    <property type="entry name" value="HCP-like"/>
    <property type="match status" value="1"/>
</dbReference>
<evidence type="ECO:0000256" key="3">
    <source>
        <dbReference type="PROSITE-ProRule" id="PRU00339"/>
    </source>
</evidence>
<keyword evidence="6" id="KW-1185">Reference proteome</keyword>
<evidence type="ECO:0000313" key="6">
    <source>
        <dbReference type="Proteomes" id="UP000289166"/>
    </source>
</evidence>
<keyword evidence="4" id="KW-0812">Transmembrane</keyword>
<reference evidence="6" key="1">
    <citation type="submission" date="2018-11" db="EMBL/GenBank/DDBJ databases">
        <title>Genome sequencing of a novel mesophilic and cellulolytic organism within the genus Hungateiclostridium.</title>
        <authorList>
            <person name="Rettenmaier R."/>
            <person name="Liebl W."/>
            <person name="Zverlov V."/>
        </authorList>
    </citation>
    <scope>NUCLEOTIDE SEQUENCE [LARGE SCALE GENOMIC DNA]</scope>
    <source>
        <strain evidence="6">N2K1</strain>
    </source>
</reference>
<evidence type="ECO:0000256" key="4">
    <source>
        <dbReference type="SAM" id="Phobius"/>
    </source>
</evidence>
<comment type="caution">
    <text evidence="5">The sequence shown here is derived from an EMBL/GenBank/DDBJ whole genome shotgun (WGS) entry which is preliminary data.</text>
</comment>
<dbReference type="InterPro" id="IPR013105">
    <property type="entry name" value="TPR_2"/>
</dbReference>
<protein>
    <submittedName>
        <fullName evidence="5">Tetratricopeptide repeat protein</fullName>
    </submittedName>
</protein>
<feature type="transmembrane region" description="Helical" evidence="4">
    <location>
        <begin position="28"/>
        <end position="47"/>
    </location>
</feature>
<keyword evidence="1" id="KW-0677">Repeat</keyword>
<dbReference type="PANTHER" id="PTHR45586:SF1">
    <property type="entry name" value="LIPOPOLYSACCHARIDE ASSEMBLY PROTEIN B"/>
    <property type="match status" value="1"/>
</dbReference>
<dbReference type="Proteomes" id="UP000289166">
    <property type="component" value="Unassembled WGS sequence"/>
</dbReference>
<accession>A0A4Q0IA04</accession>
<dbReference type="InterPro" id="IPR019734">
    <property type="entry name" value="TPR_rpt"/>
</dbReference>
<dbReference type="SMART" id="SM00028">
    <property type="entry name" value="TPR"/>
    <property type="match status" value="3"/>
</dbReference>
<dbReference type="PANTHER" id="PTHR45586">
    <property type="entry name" value="TPR REPEAT-CONTAINING PROTEIN PA4667"/>
    <property type="match status" value="1"/>
</dbReference>
<dbReference type="EMBL" id="RLII01000004">
    <property type="protein sequence ID" value="RXE59852.1"/>
    <property type="molecule type" value="Genomic_DNA"/>
</dbReference>
<proteinExistence type="predicted"/>
<dbReference type="RefSeq" id="WP_069193463.1">
    <property type="nucleotide sequence ID" value="NZ_RLII01000004.1"/>
</dbReference>
<dbReference type="AlphaFoldDB" id="A0A4Q0IA04"/>
<dbReference type="InterPro" id="IPR051012">
    <property type="entry name" value="CellSynth/LPSAsmb/PSIAsmb"/>
</dbReference>
<dbReference type="Gene3D" id="1.25.40.10">
    <property type="entry name" value="Tetratricopeptide repeat domain"/>
    <property type="match status" value="2"/>
</dbReference>
<feature type="repeat" description="TPR" evidence="3">
    <location>
        <begin position="182"/>
        <end position="215"/>
    </location>
</feature>
<gene>
    <name evidence="5" type="ORF">EFD62_05950</name>
</gene>
<dbReference type="OrthoDB" id="369370at2"/>
<keyword evidence="2 3" id="KW-0802">TPR repeat</keyword>
<evidence type="ECO:0000256" key="1">
    <source>
        <dbReference type="ARBA" id="ARBA00022737"/>
    </source>
</evidence>
<dbReference type="Pfam" id="PF13181">
    <property type="entry name" value="TPR_8"/>
    <property type="match status" value="1"/>
</dbReference>
<feature type="transmembrane region" description="Helical" evidence="4">
    <location>
        <begin position="5"/>
        <end position="22"/>
    </location>
</feature>
<dbReference type="PROSITE" id="PS50293">
    <property type="entry name" value="TPR_REGION"/>
    <property type="match status" value="1"/>
</dbReference>
<keyword evidence="4" id="KW-0472">Membrane</keyword>
<evidence type="ECO:0000256" key="2">
    <source>
        <dbReference type="ARBA" id="ARBA00022803"/>
    </source>
</evidence>
<dbReference type="InterPro" id="IPR011990">
    <property type="entry name" value="TPR-like_helical_dom_sf"/>
</dbReference>